<sequence length="278" mass="30715">MLQRVCNEVGLPEPTLVLSSTDRQMRQLLAITYRVGNDLRACAWPDMQKEYSFTLVNGQDAYPFPADYDFDISETHWNRSTTNSLIGPLSPSEWQSLKSGSITSSITNYQFRFKGSGTNQFFIDPTPTATNAGEILVFEYQSLNWIRPRTWTASTNFAAGSFCFNNGNLFRTVAGGTSGASAPTPALLNDGGVTWIVVSVYSAFSADTDEFLIDEELVGLGVQWNYLASKGLPYAHLEAKYKIDKQVAQAKAQGGETLSMVPGWSLYGSGYRNYRIVP</sequence>
<dbReference type="EMBL" id="LR796328">
    <property type="protein sequence ID" value="CAB4136986.1"/>
    <property type="molecule type" value="Genomic_DNA"/>
</dbReference>
<proteinExistence type="predicted"/>
<reference evidence="1" key="1">
    <citation type="submission" date="2020-04" db="EMBL/GenBank/DDBJ databases">
        <authorList>
            <person name="Chiriac C."/>
            <person name="Salcher M."/>
            <person name="Ghai R."/>
            <person name="Kavagutti S V."/>
        </authorList>
    </citation>
    <scope>NUCLEOTIDE SEQUENCE</scope>
</reference>
<gene>
    <name evidence="1" type="ORF">UFOVP313_38</name>
</gene>
<dbReference type="InterPro" id="IPR056209">
    <property type="entry name" value="SU10_adaptor"/>
</dbReference>
<organism evidence="1">
    <name type="scientific">uncultured Caudovirales phage</name>
    <dbReference type="NCBI Taxonomy" id="2100421"/>
    <lineage>
        <taxon>Viruses</taxon>
        <taxon>Duplodnaviria</taxon>
        <taxon>Heunggongvirae</taxon>
        <taxon>Uroviricota</taxon>
        <taxon>Caudoviricetes</taxon>
        <taxon>Peduoviridae</taxon>
        <taxon>Maltschvirus</taxon>
        <taxon>Maltschvirus maltsch</taxon>
    </lineage>
</organism>
<protein>
    <submittedName>
        <fullName evidence="1">Uncharacterized protein</fullName>
    </submittedName>
</protein>
<dbReference type="Pfam" id="PF24175">
    <property type="entry name" value="SU10_adaptor"/>
    <property type="match status" value="1"/>
</dbReference>
<evidence type="ECO:0000313" key="1">
    <source>
        <dbReference type="EMBL" id="CAB4136986.1"/>
    </source>
</evidence>
<accession>A0A6J5LVH3</accession>
<name>A0A6J5LVH3_9CAUD</name>